<gene>
    <name evidence="1" type="ORF">LVJ81_05595</name>
</gene>
<evidence type="ECO:0000313" key="1">
    <source>
        <dbReference type="EMBL" id="UOO93498.1"/>
    </source>
</evidence>
<reference evidence="1" key="1">
    <citation type="submission" date="2021-12" db="EMBL/GenBank/DDBJ databases">
        <authorList>
            <person name="Veyrier F.J."/>
        </authorList>
    </citation>
    <scope>NUCLEOTIDE SEQUENCE</scope>
    <source>
        <strain evidence="1">SAG 1488-6</strain>
    </source>
</reference>
<reference evidence="1" key="2">
    <citation type="journal article" date="2022" name="Res Sq">
        <title>Evolution of multicellular longitudinally dividing oral cavity symbionts (Neisseriaceae).</title>
        <authorList>
            <person name="Nyongesa S."/>
            <person name="Weber P."/>
            <person name="Bernet E."/>
            <person name="Pullido F."/>
            <person name="Nieckarz M."/>
            <person name="Delaby M."/>
            <person name="Nieves C."/>
            <person name="Viehboeck T."/>
            <person name="Krause N."/>
            <person name="Rivera-Millot A."/>
            <person name="Nakamura A."/>
            <person name="Vischer N."/>
            <person name="VanNieuwenhze M."/>
            <person name="Brun Y."/>
            <person name="Cava F."/>
            <person name="Bulgheresi S."/>
            <person name="Veyrier F."/>
        </authorList>
    </citation>
    <scope>NUCLEOTIDE SEQUENCE</scope>
    <source>
        <strain evidence="1">SAG 1488-6</strain>
    </source>
</reference>
<sequence>MTQSFVDTTGGIYLIKAGSQQANELSELKNIPELKGQILDIPLTLSNQQALTLGYFSLQPSVSYEAVFNFIEVKIVTKGKMVVRDGRNQKYVAYAGDVLVFMPDTLVIFDGESDGEAVYFKNVAATESYLSPAVATMKA</sequence>
<dbReference type="EMBL" id="CP091512">
    <property type="protein sequence ID" value="UOO93498.1"/>
    <property type="molecule type" value="Genomic_DNA"/>
</dbReference>
<evidence type="ECO:0000313" key="2">
    <source>
        <dbReference type="Proteomes" id="UP000832034"/>
    </source>
</evidence>
<dbReference type="InterPro" id="IPR014710">
    <property type="entry name" value="RmlC-like_jellyroll"/>
</dbReference>
<dbReference type="InterPro" id="IPR011051">
    <property type="entry name" value="RmlC_Cupin_sf"/>
</dbReference>
<name>A0ABY4EFK4_VITST</name>
<protein>
    <submittedName>
        <fullName evidence="1">Uncharacterized protein</fullName>
    </submittedName>
</protein>
<organism evidence="1 2">
    <name type="scientific">Vitreoscilla stercoraria</name>
    <dbReference type="NCBI Taxonomy" id="61"/>
    <lineage>
        <taxon>Bacteria</taxon>
        <taxon>Pseudomonadati</taxon>
        <taxon>Pseudomonadota</taxon>
        <taxon>Betaproteobacteria</taxon>
        <taxon>Neisseriales</taxon>
        <taxon>Neisseriaceae</taxon>
        <taxon>Vitreoscilla</taxon>
    </lineage>
</organism>
<dbReference type="Gene3D" id="2.60.120.10">
    <property type="entry name" value="Jelly Rolls"/>
    <property type="match status" value="1"/>
</dbReference>
<dbReference type="Proteomes" id="UP000832034">
    <property type="component" value="Chromosome"/>
</dbReference>
<accession>A0ABY4EFK4</accession>
<proteinExistence type="predicted"/>
<dbReference type="SUPFAM" id="SSF51182">
    <property type="entry name" value="RmlC-like cupins"/>
    <property type="match status" value="1"/>
</dbReference>
<dbReference type="RefSeq" id="WP_019958832.1">
    <property type="nucleotide sequence ID" value="NZ_CP091512.1"/>
</dbReference>
<keyword evidence="2" id="KW-1185">Reference proteome</keyword>